<evidence type="ECO:0000313" key="2">
    <source>
        <dbReference type="Proteomes" id="UP000176846"/>
    </source>
</evidence>
<comment type="caution">
    <text evidence="1">The sequence shown here is derived from an EMBL/GenBank/DDBJ whole genome shotgun (WGS) entry which is preliminary data.</text>
</comment>
<accession>A0A1F7URW4</accession>
<dbReference type="EMBL" id="MGEK01000034">
    <property type="protein sequence ID" value="OGL81033.1"/>
    <property type="molecule type" value="Genomic_DNA"/>
</dbReference>
<organism evidence="1 2">
    <name type="scientific">Candidatus Uhrbacteria bacterium RIFCSPLOWO2_01_FULL_47_25</name>
    <dbReference type="NCBI Taxonomy" id="1802402"/>
    <lineage>
        <taxon>Bacteria</taxon>
        <taxon>Candidatus Uhriibacteriota</taxon>
    </lineage>
</organism>
<proteinExistence type="predicted"/>
<reference evidence="1 2" key="1">
    <citation type="journal article" date="2016" name="Nat. Commun.">
        <title>Thousands of microbial genomes shed light on interconnected biogeochemical processes in an aquifer system.</title>
        <authorList>
            <person name="Anantharaman K."/>
            <person name="Brown C.T."/>
            <person name="Hug L.A."/>
            <person name="Sharon I."/>
            <person name="Castelle C.J."/>
            <person name="Probst A.J."/>
            <person name="Thomas B.C."/>
            <person name="Singh A."/>
            <person name="Wilkins M.J."/>
            <person name="Karaoz U."/>
            <person name="Brodie E.L."/>
            <person name="Williams K.H."/>
            <person name="Hubbard S.S."/>
            <person name="Banfield J.F."/>
        </authorList>
    </citation>
    <scope>NUCLEOTIDE SEQUENCE [LARGE SCALE GENOMIC DNA]</scope>
</reference>
<dbReference type="AlphaFoldDB" id="A0A1F7URW4"/>
<protein>
    <submittedName>
        <fullName evidence="1">Uncharacterized protein</fullName>
    </submittedName>
</protein>
<dbReference type="Proteomes" id="UP000176846">
    <property type="component" value="Unassembled WGS sequence"/>
</dbReference>
<sequence>MSKIQKIKIKMIYKGLELYETVISKFLWESVQRHARNRKVPSWVIIDEALTRYGTDDPKAIQKYMKDGGVPREGEE</sequence>
<evidence type="ECO:0000313" key="1">
    <source>
        <dbReference type="EMBL" id="OGL81033.1"/>
    </source>
</evidence>
<name>A0A1F7URW4_9BACT</name>
<gene>
    <name evidence="1" type="ORF">A2936_00320</name>
</gene>